<dbReference type="RefSeq" id="WP_225687747.1">
    <property type="nucleotide sequence ID" value="NZ_JAERSE020000002.1"/>
</dbReference>
<dbReference type="EMBL" id="JAERSE020000002">
    <property type="protein sequence ID" value="MCA6067218.1"/>
    <property type="molecule type" value="Genomic_DNA"/>
</dbReference>
<evidence type="ECO:0000313" key="2">
    <source>
        <dbReference type="EMBL" id="MCA6067218.1"/>
    </source>
</evidence>
<name>A0ABS8A197_9FLAO</name>
<gene>
    <name evidence="2" type="ORF">JI747_008530</name>
</gene>
<protein>
    <recommendedName>
        <fullName evidence="4">Lipoprotein</fullName>
    </recommendedName>
</protein>
<feature type="region of interest" description="Disordered" evidence="1">
    <location>
        <begin position="84"/>
        <end position="116"/>
    </location>
</feature>
<organism evidence="2 3">
    <name type="scientific">Chryseobacterium tagetis</name>
    <dbReference type="NCBI Taxonomy" id="2801334"/>
    <lineage>
        <taxon>Bacteria</taxon>
        <taxon>Pseudomonadati</taxon>
        <taxon>Bacteroidota</taxon>
        <taxon>Flavobacteriia</taxon>
        <taxon>Flavobacteriales</taxon>
        <taxon>Weeksellaceae</taxon>
        <taxon>Chryseobacterium group</taxon>
        <taxon>Chryseobacterium</taxon>
    </lineage>
</organism>
<reference evidence="2 3" key="1">
    <citation type="submission" date="2021-09" db="EMBL/GenBank/DDBJ databases">
        <title>Genome sequencing and assembly of Chryseobacterium sp. RG1.</title>
        <authorList>
            <person name="Chhetri G."/>
        </authorList>
    </citation>
    <scope>NUCLEOTIDE SEQUENCE [LARGE SCALE GENOMIC DNA]</scope>
    <source>
        <strain evidence="2 3">RG1</strain>
    </source>
</reference>
<accession>A0ABS8A197</accession>
<proteinExistence type="predicted"/>
<dbReference type="Proteomes" id="UP000618240">
    <property type="component" value="Unassembled WGS sequence"/>
</dbReference>
<keyword evidence="3" id="KW-1185">Reference proteome</keyword>
<sequence length="116" mass="13071">MKNIFSAILLILIFSACSNKEPVSVDNSQDLKPSYDTTAIDSFSAGATSEAVIMKIKMSSQKYQDSIKEALKLKAEEKRIAEELEKENKKKQEEEKKKANEEKQNKAPESSEVKQN</sequence>
<comment type="caution">
    <text evidence="2">The sequence shown here is derived from an EMBL/GenBank/DDBJ whole genome shotgun (WGS) entry which is preliminary data.</text>
</comment>
<dbReference type="PROSITE" id="PS51257">
    <property type="entry name" value="PROKAR_LIPOPROTEIN"/>
    <property type="match status" value="1"/>
</dbReference>
<evidence type="ECO:0008006" key="4">
    <source>
        <dbReference type="Google" id="ProtNLM"/>
    </source>
</evidence>
<evidence type="ECO:0000313" key="3">
    <source>
        <dbReference type="Proteomes" id="UP000618240"/>
    </source>
</evidence>
<evidence type="ECO:0000256" key="1">
    <source>
        <dbReference type="SAM" id="MobiDB-lite"/>
    </source>
</evidence>